<dbReference type="EMBL" id="SDEE01000479">
    <property type="protein sequence ID" value="RXW16058.1"/>
    <property type="molecule type" value="Genomic_DNA"/>
</dbReference>
<dbReference type="AlphaFoldDB" id="A0A4V1Q2S0"/>
<gene>
    <name evidence="1" type="ORF">EST38_g9794</name>
</gene>
<organism evidence="1 2">
    <name type="scientific">Candolleomyces aberdarensis</name>
    <dbReference type="NCBI Taxonomy" id="2316362"/>
    <lineage>
        <taxon>Eukaryota</taxon>
        <taxon>Fungi</taxon>
        <taxon>Dikarya</taxon>
        <taxon>Basidiomycota</taxon>
        <taxon>Agaricomycotina</taxon>
        <taxon>Agaricomycetes</taxon>
        <taxon>Agaricomycetidae</taxon>
        <taxon>Agaricales</taxon>
        <taxon>Agaricineae</taxon>
        <taxon>Psathyrellaceae</taxon>
        <taxon>Candolleomyces</taxon>
    </lineage>
</organism>
<sequence>MGGYSVLGSVPAGRHVYELGHRHPVSPYVQRSETLLQYASGLDAKAGGLQNLKVPEKSSVEEAQALFEVWKDDLALTNSRHYESFMTKYVESDGNPRDFLWKGVLASYAPS</sequence>
<accession>A0A4V1Q2S0</accession>
<dbReference type="Proteomes" id="UP000290288">
    <property type="component" value="Unassembled WGS sequence"/>
</dbReference>
<comment type="caution">
    <text evidence="1">The sequence shown here is derived from an EMBL/GenBank/DDBJ whole genome shotgun (WGS) entry which is preliminary data.</text>
</comment>
<dbReference type="InterPro" id="IPR019368">
    <property type="entry name" value="Ribosomal_mS29"/>
</dbReference>
<proteinExistence type="predicted"/>
<reference evidence="1 2" key="1">
    <citation type="submission" date="2019-01" db="EMBL/GenBank/DDBJ databases">
        <title>Draft genome sequence of Psathyrella aberdarensis IHI B618.</title>
        <authorList>
            <person name="Buettner E."/>
            <person name="Kellner H."/>
        </authorList>
    </citation>
    <scope>NUCLEOTIDE SEQUENCE [LARGE SCALE GENOMIC DNA]</scope>
    <source>
        <strain evidence="1 2">IHI B618</strain>
    </source>
</reference>
<dbReference type="Pfam" id="PF10236">
    <property type="entry name" value="DAP3"/>
    <property type="match status" value="1"/>
</dbReference>
<evidence type="ECO:0000313" key="2">
    <source>
        <dbReference type="Proteomes" id="UP000290288"/>
    </source>
</evidence>
<keyword evidence="2" id="KW-1185">Reference proteome</keyword>
<name>A0A4V1Q2S0_9AGAR</name>
<dbReference type="OrthoDB" id="274828at2759"/>
<dbReference type="STRING" id="2316362.A0A4V1Q2S0"/>
<evidence type="ECO:0000313" key="1">
    <source>
        <dbReference type="EMBL" id="RXW16058.1"/>
    </source>
</evidence>
<protein>
    <submittedName>
        <fullName evidence="1">Uncharacterized protein</fullName>
    </submittedName>
</protein>